<reference evidence="3" key="1">
    <citation type="journal article" date="2008" name="J. Bacteriol.">
        <title>Genome sequence of Thermofilum pendens reveals an exceptional loss of biosynthetic pathways without genome reduction.</title>
        <authorList>
            <person name="Anderson I."/>
            <person name="Rodriguez J."/>
            <person name="Susanti D."/>
            <person name="Porat I."/>
            <person name="Reich C."/>
            <person name="Ulrich L.E."/>
            <person name="Elkins J.G."/>
            <person name="Mavromatis K."/>
            <person name="Lykidis A."/>
            <person name="Kim E."/>
            <person name="Thompson L.S."/>
            <person name="Nolan M."/>
            <person name="Land M."/>
            <person name="Copeland A."/>
            <person name="Lapidus A."/>
            <person name="Lucas S."/>
            <person name="Detter C."/>
            <person name="Zhulin I.B."/>
            <person name="Olsen G.J."/>
            <person name="Whitman W."/>
            <person name="Mukhopadhyay B."/>
            <person name="Bristow J."/>
            <person name="Kyrpides N."/>
        </authorList>
    </citation>
    <scope>NUCLEOTIDE SEQUENCE [LARGE SCALE GENOMIC DNA]</scope>
    <source>
        <strain evidence="3">DSM 2475 / Hrk 5</strain>
    </source>
</reference>
<keyword evidence="1" id="KW-1133">Transmembrane helix</keyword>
<dbReference type="Pfam" id="PF06177">
    <property type="entry name" value="QueT"/>
    <property type="match status" value="1"/>
</dbReference>
<dbReference type="PANTHER" id="PTHR40044:SF1">
    <property type="entry name" value="INTEGRAL MEMBRANE PROTEIN"/>
    <property type="match status" value="1"/>
</dbReference>
<dbReference type="EMBL" id="CP000505">
    <property type="protein sequence ID" value="ABL79192.1"/>
    <property type="molecule type" value="Genomic_DNA"/>
</dbReference>
<organism evidence="2 3">
    <name type="scientific">Thermofilum pendens (strain DSM 2475 / Hrk 5)</name>
    <dbReference type="NCBI Taxonomy" id="368408"/>
    <lineage>
        <taxon>Archaea</taxon>
        <taxon>Thermoproteota</taxon>
        <taxon>Thermoprotei</taxon>
        <taxon>Thermofilales</taxon>
        <taxon>Thermofilaceae</taxon>
        <taxon>Thermofilum</taxon>
    </lineage>
</organism>
<dbReference type="InterPro" id="IPR010387">
    <property type="entry name" value="QueT"/>
</dbReference>
<dbReference type="RefSeq" id="WP_011753457.1">
    <property type="nucleotide sequence ID" value="NC_008698.1"/>
</dbReference>
<protein>
    <submittedName>
        <fullName evidence="2">Transporter</fullName>
    </submittedName>
</protein>
<dbReference type="HOGENOM" id="CLU_104115_0_0_2"/>
<dbReference type="AlphaFoldDB" id="A1S162"/>
<dbReference type="KEGG" id="tpe:Tpen_1797"/>
<keyword evidence="1" id="KW-0812">Transmembrane</keyword>
<dbReference type="GeneID" id="4601920"/>
<feature type="transmembrane region" description="Helical" evidence="1">
    <location>
        <begin position="6"/>
        <end position="31"/>
    </location>
</feature>
<evidence type="ECO:0000313" key="3">
    <source>
        <dbReference type="Proteomes" id="UP000000641"/>
    </source>
</evidence>
<name>A1S162_THEPD</name>
<evidence type="ECO:0000313" key="2">
    <source>
        <dbReference type="EMBL" id="ABL79192.1"/>
    </source>
</evidence>
<accession>A1S162</accession>
<feature type="transmembrane region" description="Helical" evidence="1">
    <location>
        <begin position="71"/>
        <end position="93"/>
    </location>
</feature>
<dbReference type="OrthoDB" id="382169at2157"/>
<dbReference type="EnsemblBacteria" id="ABL79192">
    <property type="protein sequence ID" value="ABL79192"/>
    <property type="gene ID" value="Tpen_1797"/>
</dbReference>
<evidence type="ECO:0000256" key="1">
    <source>
        <dbReference type="SAM" id="Phobius"/>
    </source>
</evidence>
<dbReference type="STRING" id="368408.Tpen_1797"/>
<feature type="transmembrane region" description="Helical" evidence="1">
    <location>
        <begin position="139"/>
        <end position="163"/>
    </location>
</feature>
<dbReference type="Proteomes" id="UP000000641">
    <property type="component" value="Chromosome"/>
</dbReference>
<keyword evidence="1" id="KW-0472">Membrane</keyword>
<feature type="transmembrane region" description="Helical" evidence="1">
    <location>
        <begin position="38"/>
        <end position="65"/>
    </location>
</feature>
<feature type="transmembrane region" description="Helical" evidence="1">
    <location>
        <begin position="105"/>
        <end position="127"/>
    </location>
</feature>
<keyword evidence="3" id="KW-1185">Reference proteome</keyword>
<dbReference type="eggNOG" id="arCOG07487">
    <property type="taxonomic scope" value="Archaea"/>
</dbReference>
<dbReference type="PANTHER" id="PTHR40044">
    <property type="entry name" value="INTEGRAL MEMBRANE PROTEIN-RELATED"/>
    <property type="match status" value="1"/>
</dbReference>
<proteinExistence type="predicted"/>
<sequence length="173" mass="17930">MNAKSLSVAAVLGALYAALVIVLQPISFLAFQVRLADALLPLSMVLGVPAAVGVSVGCFFGNLVAAPWGSLALGLFDAVFGSLANFAASYLAYIVAYNKGRRAKLAGAVLEAVVVSGIVGFYLKYLLLWAMGVDMPLEAVFLGVLAGSVVSIIAIGYPLAILVEKPLKNLVKE</sequence>
<gene>
    <name evidence="2" type="ordered locus">Tpen_1797</name>
</gene>